<feature type="region of interest" description="Disordered" evidence="1">
    <location>
        <begin position="30"/>
        <end position="80"/>
    </location>
</feature>
<comment type="caution">
    <text evidence="2">The sequence shown here is derived from an EMBL/GenBank/DDBJ whole genome shotgun (WGS) entry which is preliminary data.</text>
</comment>
<dbReference type="Pfam" id="PF00836">
    <property type="entry name" value="Stathmin"/>
    <property type="match status" value="1"/>
</dbReference>
<gene>
    <name evidence="2" type="ORF">GDO81_011802</name>
</gene>
<dbReference type="Proteomes" id="UP000824782">
    <property type="component" value="Unassembled WGS sequence"/>
</dbReference>
<dbReference type="PANTHER" id="PTHR10104">
    <property type="entry name" value="STATHMIN"/>
    <property type="match status" value="1"/>
</dbReference>
<evidence type="ECO:0000313" key="2">
    <source>
        <dbReference type="EMBL" id="KAG8571847.1"/>
    </source>
</evidence>
<dbReference type="AlphaFoldDB" id="A0AAV7BHH2"/>
<proteinExistence type="predicted"/>
<accession>A0AAV7BHH2</accession>
<evidence type="ECO:0008006" key="4">
    <source>
        <dbReference type="Google" id="ProtNLM"/>
    </source>
</evidence>
<dbReference type="InterPro" id="IPR036002">
    <property type="entry name" value="Stathmin_sf"/>
</dbReference>
<dbReference type="GO" id="GO:0031110">
    <property type="term" value="P:regulation of microtubule polymerization or depolymerization"/>
    <property type="evidence" value="ECO:0007669"/>
    <property type="project" value="InterPro"/>
</dbReference>
<organism evidence="2 3">
    <name type="scientific">Engystomops pustulosus</name>
    <name type="common">Tungara frog</name>
    <name type="synonym">Physalaemus pustulosus</name>
    <dbReference type="NCBI Taxonomy" id="76066"/>
    <lineage>
        <taxon>Eukaryota</taxon>
        <taxon>Metazoa</taxon>
        <taxon>Chordata</taxon>
        <taxon>Craniata</taxon>
        <taxon>Vertebrata</taxon>
        <taxon>Euteleostomi</taxon>
        <taxon>Amphibia</taxon>
        <taxon>Batrachia</taxon>
        <taxon>Anura</taxon>
        <taxon>Neobatrachia</taxon>
        <taxon>Hyloidea</taxon>
        <taxon>Leptodactylidae</taxon>
        <taxon>Leiuperinae</taxon>
        <taxon>Engystomops</taxon>
    </lineage>
</organism>
<feature type="compositionally biased region" description="Polar residues" evidence="1">
    <location>
        <begin position="238"/>
        <end position="276"/>
    </location>
</feature>
<feature type="compositionally biased region" description="Basic and acidic residues" evidence="1">
    <location>
        <begin position="31"/>
        <end position="51"/>
    </location>
</feature>
<evidence type="ECO:0000256" key="1">
    <source>
        <dbReference type="SAM" id="MobiDB-lite"/>
    </source>
</evidence>
<dbReference type="PANTHER" id="PTHR10104:SF20">
    <property type="entry name" value="STATHMIN DOMAIN-CONTAINING PROTEIN 1"/>
    <property type="match status" value="1"/>
</dbReference>
<feature type="compositionally biased region" description="Basic and acidic residues" evidence="1">
    <location>
        <begin position="181"/>
        <end position="194"/>
    </location>
</feature>
<protein>
    <recommendedName>
        <fullName evidence="4">Stathmin domain-containing protein 1</fullName>
    </recommendedName>
</protein>
<reference evidence="2" key="1">
    <citation type="thesis" date="2020" institute="ProQuest LLC" country="789 East Eisenhower Parkway, Ann Arbor, MI, USA">
        <title>Comparative Genomics and Chromosome Evolution.</title>
        <authorList>
            <person name="Mudd A.B."/>
        </authorList>
    </citation>
    <scope>NUCLEOTIDE SEQUENCE</scope>
    <source>
        <strain evidence="2">237g6f4</strain>
        <tissue evidence="2">Blood</tissue>
    </source>
</reference>
<dbReference type="InterPro" id="IPR000956">
    <property type="entry name" value="Stathmin_fam"/>
</dbReference>
<name>A0AAV7BHH2_ENGPU</name>
<dbReference type="SUPFAM" id="SSF101494">
    <property type="entry name" value="Stathmin"/>
    <property type="match status" value="1"/>
</dbReference>
<sequence>MNAGLSTLITFPCSITMGCQSSKVQVVQPTDGRKSGWAEKGKTETQDELKLQKNLTSNARDGSALSKGTLDSGVDLDEGAGNQIPGTVAETVFSPRRTIALNDETVSRERQTSSDILEELMSQGIIQGQSKVVKNGEAYDVVMDTPGKSLRRPPAKLEKLKTIKKKNKSLTMEDIEAKMKAAEERRKTKEEELKKRLRERPMTALPSVAQFRMEGSLTPDDGHEAEPTPPAETLWSDALQNGPTESPGTGNEENEINSVEYDNTYNDPSDQTTDVF</sequence>
<dbReference type="EMBL" id="WNYA01000005">
    <property type="protein sequence ID" value="KAG8571847.1"/>
    <property type="molecule type" value="Genomic_DNA"/>
</dbReference>
<keyword evidence="3" id="KW-1185">Reference proteome</keyword>
<dbReference type="PROSITE" id="PS51663">
    <property type="entry name" value="STATHMIN_3"/>
    <property type="match status" value="1"/>
</dbReference>
<evidence type="ECO:0000313" key="3">
    <source>
        <dbReference type="Proteomes" id="UP000824782"/>
    </source>
</evidence>
<feature type="region of interest" description="Disordered" evidence="1">
    <location>
        <begin position="181"/>
        <end position="276"/>
    </location>
</feature>